<evidence type="ECO:0000256" key="1">
    <source>
        <dbReference type="SAM" id="MobiDB-lite"/>
    </source>
</evidence>
<dbReference type="EMBL" id="CACVBM020001248">
    <property type="protein sequence ID" value="CAA7041536.1"/>
    <property type="molecule type" value="Genomic_DNA"/>
</dbReference>
<protein>
    <submittedName>
        <fullName evidence="2">Uncharacterized protein</fullName>
    </submittedName>
</protein>
<name>A0A6D2JIU0_9BRAS</name>
<feature type="compositionally biased region" description="Low complexity" evidence="1">
    <location>
        <begin position="21"/>
        <end position="41"/>
    </location>
</feature>
<comment type="caution">
    <text evidence="2">The sequence shown here is derived from an EMBL/GenBank/DDBJ whole genome shotgun (WGS) entry which is preliminary data.</text>
</comment>
<feature type="region of interest" description="Disordered" evidence="1">
    <location>
        <begin position="1"/>
        <end position="128"/>
    </location>
</feature>
<reference evidence="2" key="1">
    <citation type="submission" date="2020-01" db="EMBL/GenBank/DDBJ databases">
        <authorList>
            <person name="Mishra B."/>
        </authorList>
    </citation>
    <scope>NUCLEOTIDE SEQUENCE [LARGE SCALE GENOMIC DNA]</scope>
</reference>
<dbReference type="AlphaFoldDB" id="A0A6D2JIU0"/>
<dbReference type="Proteomes" id="UP000467841">
    <property type="component" value="Unassembled WGS sequence"/>
</dbReference>
<proteinExistence type="predicted"/>
<keyword evidence="3" id="KW-1185">Reference proteome</keyword>
<evidence type="ECO:0000313" key="2">
    <source>
        <dbReference type="EMBL" id="CAA7041536.1"/>
    </source>
</evidence>
<gene>
    <name evidence="2" type="ORF">MERR_LOCUS28771</name>
</gene>
<feature type="compositionally biased region" description="Pro residues" evidence="1">
    <location>
        <begin position="79"/>
        <end position="100"/>
    </location>
</feature>
<evidence type="ECO:0000313" key="3">
    <source>
        <dbReference type="Proteomes" id="UP000467841"/>
    </source>
</evidence>
<feature type="compositionally biased region" description="Polar residues" evidence="1">
    <location>
        <begin position="64"/>
        <end position="76"/>
    </location>
</feature>
<sequence length="155" mass="16648">MAGSGKSQKGRGGISDGMGSSYGRASSHSSNSTTPTSNRRPLPIQYAHSQSPILETIPPRGSTLAPQQSPRGSASHPQPIRPQPLRPPPYVPPQWTPPPVGLETDAEPTGHQFPEQPQPPPHQDLPMSIHDLLRTPGRADYLPILDPLPTATTIW</sequence>
<organism evidence="2 3">
    <name type="scientific">Microthlaspi erraticum</name>
    <dbReference type="NCBI Taxonomy" id="1685480"/>
    <lineage>
        <taxon>Eukaryota</taxon>
        <taxon>Viridiplantae</taxon>
        <taxon>Streptophyta</taxon>
        <taxon>Embryophyta</taxon>
        <taxon>Tracheophyta</taxon>
        <taxon>Spermatophyta</taxon>
        <taxon>Magnoliopsida</taxon>
        <taxon>eudicotyledons</taxon>
        <taxon>Gunneridae</taxon>
        <taxon>Pentapetalae</taxon>
        <taxon>rosids</taxon>
        <taxon>malvids</taxon>
        <taxon>Brassicales</taxon>
        <taxon>Brassicaceae</taxon>
        <taxon>Coluteocarpeae</taxon>
        <taxon>Microthlaspi</taxon>
    </lineage>
</organism>
<accession>A0A6D2JIU0</accession>